<feature type="compositionally biased region" description="Polar residues" evidence="1">
    <location>
        <begin position="54"/>
        <end position="64"/>
    </location>
</feature>
<organism evidence="2 3">
    <name type="scientific">Eragrostis curvula</name>
    <name type="common">weeping love grass</name>
    <dbReference type="NCBI Taxonomy" id="38414"/>
    <lineage>
        <taxon>Eukaryota</taxon>
        <taxon>Viridiplantae</taxon>
        <taxon>Streptophyta</taxon>
        <taxon>Embryophyta</taxon>
        <taxon>Tracheophyta</taxon>
        <taxon>Spermatophyta</taxon>
        <taxon>Magnoliopsida</taxon>
        <taxon>Liliopsida</taxon>
        <taxon>Poales</taxon>
        <taxon>Poaceae</taxon>
        <taxon>PACMAD clade</taxon>
        <taxon>Chloridoideae</taxon>
        <taxon>Eragrostideae</taxon>
        <taxon>Eragrostidinae</taxon>
        <taxon>Eragrostis</taxon>
    </lineage>
</organism>
<evidence type="ECO:0000313" key="3">
    <source>
        <dbReference type="Proteomes" id="UP000324897"/>
    </source>
</evidence>
<dbReference type="EMBL" id="RWGY01000009">
    <property type="protein sequence ID" value="TVU34426.1"/>
    <property type="molecule type" value="Genomic_DNA"/>
</dbReference>
<evidence type="ECO:0000256" key="1">
    <source>
        <dbReference type="SAM" id="MobiDB-lite"/>
    </source>
</evidence>
<dbReference type="AlphaFoldDB" id="A0A5J9VEL0"/>
<evidence type="ECO:0000313" key="2">
    <source>
        <dbReference type="EMBL" id="TVU34426.1"/>
    </source>
</evidence>
<accession>A0A5J9VEL0</accession>
<feature type="region of interest" description="Disordered" evidence="1">
    <location>
        <begin position="49"/>
        <end position="90"/>
    </location>
</feature>
<sequence length="112" mass="12433">MPPSSRGRQGPPPGHHQAQLSHLSLLFPIFSLDVCEISIRIRRRLGDKALQEGVASSTPQQSAAMNKAQRKREEEWERSCQARSSGHSFPCPAWLRGRSCGRSERGERAAVS</sequence>
<proteinExistence type="predicted"/>
<comment type="caution">
    <text evidence="2">The sequence shown here is derived from an EMBL/GenBank/DDBJ whole genome shotgun (WGS) entry which is preliminary data.</text>
</comment>
<gene>
    <name evidence="2" type="ORF">EJB05_16258</name>
</gene>
<dbReference type="Gramene" id="TVU34426">
    <property type="protein sequence ID" value="TVU34426"/>
    <property type="gene ID" value="EJB05_16258"/>
</dbReference>
<keyword evidence="3" id="KW-1185">Reference proteome</keyword>
<feature type="compositionally biased region" description="Basic and acidic residues" evidence="1">
    <location>
        <begin position="71"/>
        <end position="80"/>
    </location>
</feature>
<protein>
    <submittedName>
        <fullName evidence="2">Uncharacterized protein</fullName>
    </submittedName>
</protein>
<name>A0A5J9VEL0_9POAL</name>
<dbReference type="Proteomes" id="UP000324897">
    <property type="component" value="Unassembled WGS sequence"/>
</dbReference>
<reference evidence="2 3" key="1">
    <citation type="journal article" date="2019" name="Sci. Rep.">
        <title>A high-quality genome of Eragrostis curvula grass provides insights into Poaceae evolution and supports new strategies to enhance forage quality.</title>
        <authorList>
            <person name="Carballo J."/>
            <person name="Santos B.A.C.M."/>
            <person name="Zappacosta D."/>
            <person name="Garbus I."/>
            <person name="Selva J.P."/>
            <person name="Gallo C.A."/>
            <person name="Diaz A."/>
            <person name="Albertini E."/>
            <person name="Caccamo M."/>
            <person name="Echenique V."/>
        </authorList>
    </citation>
    <scope>NUCLEOTIDE SEQUENCE [LARGE SCALE GENOMIC DNA]</scope>
    <source>
        <strain evidence="3">cv. Victoria</strain>
        <tissue evidence="2">Leaf</tissue>
    </source>
</reference>